<dbReference type="GO" id="GO:0006283">
    <property type="term" value="P:transcription-coupled nucleotide-excision repair"/>
    <property type="evidence" value="ECO:0007669"/>
    <property type="project" value="InterPro"/>
</dbReference>
<gene>
    <name evidence="7" type="ORF">ACA1_300850</name>
</gene>
<dbReference type="CDD" id="cd00200">
    <property type="entry name" value="WD40"/>
    <property type="match status" value="1"/>
</dbReference>
<dbReference type="RefSeq" id="XP_004353363.1">
    <property type="nucleotide sequence ID" value="XM_004353311.1"/>
</dbReference>
<keyword evidence="2" id="KW-0677">Repeat</keyword>
<name>L8HF88_ACACF</name>
<dbReference type="Proteomes" id="UP000011083">
    <property type="component" value="Unassembled WGS sequence"/>
</dbReference>
<feature type="compositionally biased region" description="Acidic residues" evidence="6">
    <location>
        <begin position="364"/>
        <end position="374"/>
    </location>
</feature>
<protein>
    <submittedName>
        <fullName evidence="7">CSA protein</fullName>
    </submittedName>
</protein>
<evidence type="ECO:0000256" key="3">
    <source>
        <dbReference type="ARBA" id="ARBA00022763"/>
    </source>
</evidence>
<reference evidence="7 8" key="1">
    <citation type="journal article" date="2013" name="Genome Biol.">
        <title>Genome of Acanthamoeba castellanii highlights extensive lateral gene transfer and early evolution of tyrosine kinase signaling.</title>
        <authorList>
            <person name="Clarke M."/>
            <person name="Lohan A.J."/>
            <person name="Liu B."/>
            <person name="Lagkouvardos I."/>
            <person name="Roy S."/>
            <person name="Zafar N."/>
            <person name="Bertelli C."/>
            <person name="Schilde C."/>
            <person name="Kianianmomeni A."/>
            <person name="Burglin T.R."/>
            <person name="Frech C."/>
            <person name="Turcotte B."/>
            <person name="Kopec K.O."/>
            <person name="Synnott J.M."/>
            <person name="Choo C."/>
            <person name="Paponov I."/>
            <person name="Finkler A."/>
            <person name="Soon Heng Tan C."/>
            <person name="Hutchins A.P."/>
            <person name="Weinmeier T."/>
            <person name="Rattei T."/>
            <person name="Chu J.S."/>
            <person name="Gimenez G."/>
            <person name="Irimia M."/>
            <person name="Rigden D.J."/>
            <person name="Fitzpatrick D.A."/>
            <person name="Lorenzo-Morales J."/>
            <person name="Bateman A."/>
            <person name="Chiu C.H."/>
            <person name="Tang P."/>
            <person name="Hegemann P."/>
            <person name="Fromm H."/>
            <person name="Raoult D."/>
            <person name="Greub G."/>
            <person name="Miranda-Saavedra D."/>
            <person name="Chen N."/>
            <person name="Nash P."/>
            <person name="Ginger M.L."/>
            <person name="Horn M."/>
            <person name="Schaap P."/>
            <person name="Caler L."/>
            <person name="Loftus B."/>
        </authorList>
    </citation>
    <scope>NUCLEOTIDE SEQUENCE [LARGE SCALE GENOMIC DNA]</scope>
    <source>
        <strain evidence="7 8">Neff</strain>
    </source>
</reference>
<feature type="compositionally biased region" description="Acidic residues" evidence="6">
    <location>
        <begin position="388"/>
        <end position="403"/>
    </location>
</feature>
<feature type="repeat" description="WD" evidence="5">
    <location>
        <begin position="324"/>
        <end position="355"/>
    </location>
</feature>
<dbReference type="SUPFAM" id="SSF50978">
    <property type="entry name" value="WD40 repeat-like"/>
    <property type="match status" value="1"/>
</dbReference>
<dbReference type="GeneID" id="14924828"/>
<dbReference type="InterPro" id="IPR020472">
    <property type="entry name" value="WD40_PAC1"/>
</dbReference>
<keyword evidence="4" id="KW-0234">DNA repair</keyword>
<evidence type="ECO:0000256" key="1">
    <source>
        <dbReference type="ARBA" id="ARBA00022574"/>
    </source>
</evidence>
<evidence type="ECO:0000256" key="4">
    <source>
        <dbReference type="ARBA" id="ARBA00023204"/>
    </source>
</evidence>
<dbReference type="GO" id="GO:0000209">
    <property type="term" value="P:protein polyubiquitination"/>
    <property type="evidence" value="ECO:0007669"/>
    <property type="project" value="TreeGrafter"/>
</dbReference>
<dbReference type="PANTHER" id="PTHR46202">
    <property type="entry name" value="DNA EXCISION REPAIR PROTEIN ERCC-8"/>
    <property type="match status" value="1"/>
</dbReference>
<dbReference type="OrthoDB" id="361494at2759"/>
<dbReference type="InterPro" id="IPR019775">
    <property type="entry name" value="WD40_repeat_CS"/>
</dbReference>
<evidence type="ECO:0000256" key="5">
    <source>
        <dbReference type="PROSITE-ProRule" id="PRU00221"/>
    </source>
</evidence>
<dbReference type="InterPro" id="IPR036322">
    <property type="entry name" value="WD40_repeat_dom_sf"/>
</dbReference>
<keyword evidence="8" id="KW-1185">Reference proteome</keyword>
<dbReference type="Gene3D" id="2.130.10.10">
    <property type="entry name" value="YVTN repeat-like/Quinoprotein amine dehydrogenase"/>
    <property type="match status" value="1"/>
</dbReference>
<dbReference type="GO" id="GO:0031464">
    <property type="term" value="C:Cul4A-RING E3 ubiquitin ligase complex"/>
    <property type="evidence" value="ECO:0007669"/>
    <property type="project" value="TreeGrafter"/>
</dbReference>
<dbReference type="AlphaFoldDB" id="L8HF88"/>
<evidence type="ECO:0000256" key="6">
    <source>
        <dbReference type="SAM" id="MobiDB-lite"/>
    </source>
</evidence>
<evidence type="ECO:0000313" key="7">
    <source>
        <dbReference type="EMBL" id="ELR23835.1"/>
    </source>
</evidence>
<proteinExistence type="predicted"/>
<dbReference type="PROSITE" id="PS50082">
    <property type="entry name" value="WD_REPEATS_2"/>
    <property type="match status" value="4"/>
</dbReference>
<sequence>MARAEAARRAYDLDLSGKREITSANHAAFTSLAIDLVEARYLLAGAGDGTISVFDLHQFGGNPRRRAAITPLFLAKRGGHTHGVSSIAWYTHDTGMFFSGSFDHKVNAWDTNAQRVVCQFEMPLPVYSISLSPIATRHALVAAGSGDQKVRLCDPMTGGSTHCLLGHREAILAVQWSPTNEYLLASASVDKTIRLWDIRRSGCLLSLDQHNSQTALETNRTLRLKNVSAKGGAPTSVTAHDEPVTSLCWSPDGLFLYSSGKDNKIHMWNADTGRNTLVNFAGVKNAAEKGSQMAISSDGQVLYHPNGSDILALEAHTGRTLSLLRGHFDKVNCCVFHPHLQELYSGGNDNQLLCWVPSMDEAELVEDEATDEGDERQQSSSAAHTQDVDGDAWSDEEEDEMDG</sequence>
<feature type="repeat" description="WD" evidence="5">
    <location>
        <begin position="164"/>
        <end position="206"/>
    </location>
</feature>
<keyword evidence="3" id="KW-0227">DNA damage</keyword>
<feature type="region of interest" description="Disordered" evidence="6">
    <location>
        <begin position="364"/>
        <end position="403"/>
    </location>
</feature>
<feature type="repeat" description="WD" evidence="5">
    <location>
        <begin position="237"/>
        <end position="278"/>
    </location>
</feature>
<organism evidence="7 8">
    <name type="scientific">Acanthamoeba castellanii (strain ATCC 30010 / Neff)</name>
    <dbReference type="NCBI Taxonomy" id="1257118"/>
    <lineage>
        <taxon>Eukaryota</taxon>
        <taxon>Amoebozoa</taxon>
        <taxon>Discosea</taxon>
        <taxon>Longamoebia</taxon>
        <taxon>Centramoebida</taxon>
        <taxon>Acanthamoebidae</taxon>
        <taxon>Acanthamoeba</taxon>
    </lineage>
</organism>
<dbReference type="STRING" id="1257118.L8HF88"/>
<dbReference type="GO" id="GO:0043161">
    <property type="term" value="P:proteasome-mediated ubiquitin-dependent protein catabolic process"/>
    <property type="evidence" value="ECO:0007669"/>
    <property type="project" value="TreeGrafter"/>
</dbReference>
<dbReference type="InterPro" id="IPR015943">
    <property type="entry name" value="WD40/YVTN_repeat-like_dom_sf"/>
</dbReference>
<dbReference type="OMA" id="WIPAPRE"/>
<dbReference type="PANTHER" id="PTHR46202:SF1">
    <property type="entry name" value="DNA EXCISION REPAIR PROTEIN ERCC-8"/>
    <property type="match status" value="1"/>
</dbReference>
<dbReference type="VEuPathDB" id="AmoebaDB:ACA1_300850"/>
<dbReference type="EMBL" id="KB007844">
    <property type="protein sequence ID" value="ELR23835.1"/>
    <property type="molecule type" value="Genomic_DNA"/>
</dbReference>
<dbReference type="PROSITE" id="PS00678">
    <property type="entry name" value="WD_REPEATS_1"/>
    <property type="match status" value="2"/>
</dbReference>
<keyword evidence="1 5" id="KW-0853">WD repeat</keyword>
<dbReference type="KEGG" id="acan:ACA1_300850"/>
<dbReference type="InterPro" id="IPR042238">
    <property type="entry name" value="Rad28/ERCC8/Ckn1/ATCSA-1"/>
</dbReference>
<dbReference type="PRINTS" id="PR00320">
    <property type="entry name" value="GPROTEINBRPT"/>
</dbReference>
<dbReference type="GO" id="GO:0000109">
    <property type="term" value="C:nucleotide-excision repair complex"/>
    <property type="evidence" value="ECO:0007669"/>
    <property type="project" value="TreeGrafter"/>
</dbReference>
<dbReference type="PROSITE" id="PS50294">
    <property type="entry name" value="WD_REPEATS_REGION"/>
    <property type="match status" value="2"/>
</dbReference>
<dbReference type="InterPro" id="IPR001680">
    <property type="entry name" value="WD40_rpt"/>
</dbReference>
<dbReference type="Pfam" id="PF00400">
    <property type="entry name" value="WD40"/>
    <property type="match status" value="4"/>
</dbReference>
<evidence type="ECO:0000256" key="2">
    <source>
        <dbReference type="ARBA" id="ARBA00022737"/>
    </source>
</evidence>
<accession>L8HF88</accession>
<evidence type="ECO:0000313" key="8">
    <source>
        <dbReference type="Proteomes" id="UP000011083"/>
    </source>
</evidence>
<dbReference type="SMART" id="SM00320">
    <property type="entry name" value="WD40"/>
    <property type="match status" value="6"/>
</dbReference>
<feature type="repeat" description="WD" evidence="5">
    <location>
        <begin position="77"/>
        <end position="119"/>
    </location>
</feature>